<evidence type="ECO:0000256" key="1">
    <source>
        <dbReference type="ARBA" id="ARBA00005953"/>
    </source>
</evidence>
<keyword evidence="2" id="KW-0378">Hydrolase</keyword>
<organism evidence="3 4">
    <name type="scientific">Acuticoccus mangrovi</name>
    <dbReference type="NCBI Taxonomy" id="2796142"/>
    <lineage>
        <taxon>Bacteria</taxon>
        <taxon>Pseudomonadati</taxon>
        <taxon>Pseudomonadota</taxon>
        <taxon>Alphaproteobacteria</taxon>
        <taxon>Hyphomicrobiales</taxon>
        <taxon>Amorphaceae</taxon>
        <taxon>Acuticoccus</taxon>
    </lineage>
</organism>
<evidence type="ECO:0000256" key="2">
    <source>
        <dbReference type="ARBA" id="ARBA00022801"/>
    </source>
</evidence>
<dbReference type="AlphaFoldDB" id="A0A934MI24"/>
<dbReference type="Proteomes" id="UP000609531">
    <property type="component" value="Unassembled WGS sequence"/>
</dbReference>
<gene>
    <name evidence="3" type="ORF">JCR33_21570</name>
</gene>
<sequence length="142" mass="15882">MRDFTKSRIIEWGECDAAGIVYYPHYYMWMDNHFHAFGRSLGVDQRMLKEAYGLLGTPLVDTGCRFRAPATYGDELQVTLVLAAIGTSSLNLHYRFARGDTVTAEGRETRVFVRSEGEGIVTAPIPEDVRAAFTPYLAPVEA</sequence>
<dbReference type="PANTHER" id="PTHR31793">
    <property type="entry name" value="4-HYDROXYBENZOYL-COA THIOESTERASE FAMILY MEMBER"/>
    <property type="match status" value="1"/>
</dbReference>
<dbReference type="EMBL" id="JAEKJA010000026">
    <property type="protein sequence ID" value="MBJ3778303.1"/>
    <property type="molecule type" value="Genomic_DNA"/>
</dbReference>
<dbReference type="InterPro" id="IPR050563">
    <property type="entry name" value="4-hydroxybenzoyl-CoA_TE"/>
</dbReference>
<evidence type="ECO:0000313" key="4">
    <source>
        <dbReference type="Proteomes" id="UP000609531"/>
    </source>
</evidence>
<comment type="similarity">
    <text evidence="1">Belongs to the 4-hydroxybenzoyl-CoA thioesterase family.</text>
</comment>
<dbReference type="InterPro" id="IPR029069">
    <property type="entry name" value="HotDog_dom_sf"/>
</dbReference>
<dbReference type="GO" id="GO:0047617">
    <property type="term" value="F:fatty acyl-CoA hydrolase activity"/>
    <property type="evidence" value="ECO:0007669"/>
    <property type="project" value="TreeGrafter"/>
</dbReference>
<accession>A0A934MI24</accession>
<dbReference type="Gene3D" id="3.10.129.10">
    <property type="entry name" value="Hotdog Thioesterase"/>
    <property type="match status" value="1"/>
</dbReference>
<comment type="caution">
    <text evidence="3">The sequence shown here is derived from an EMBL/GenBank/DDBJ whole genome shotgun (WGS) entry which is preliminary data.</text>
</comment>
<name>A0A934MI24_9HYPH</name>
<evidence type="ECO:0000313" key="3">
    <source>
        <dbReference type="EMBL" id="MBJ3778303.1"/>
    </source>
</evidence>
<dbReference type="RefSeq" id="WP_198884207.1">
    <property type="nucleotide sequence ID" value="NZ_JAEKJA010000026.1"/>
</dbReference>
<proteinExistence type="inferred from homology"/>
<dbReference type="CDD" id="cd00586">
    <property type="entry name" value="4HBT"/>
    <property type="match status" value="1"/>
</dbReference>
<protein>
    <submittedName>
        <fullName evidence="3">Acyl-CoA thioesterase</fullName>
    </submittedName>
</protein>
<dbReference type="PANTHER" id="PTHR31793:SF27">
    <property type="entry name" value="NOVEL THIOESTERASE SUPERFAMILY DOMAIN AND SAPOSIN A-TYPE DOMAIN CONTAINING PROTEIN (0610012H03RIK)"/>
    <property type="match status" value="1"/>
</dbReference>
<reference evidence="3" key="1">
    <citation type="submission" date="2020-12" db="EMBL/GenBank/DDBJ databases">
        <title>Bacterial taxonomy.</title>
        <authorList>
            <person name="Pan X."/>
        </authorList>
    </citation>
    <scope>NUCLEOTIDE SEQUENCE</scope>
    <source>
        <strain evidence="3">B2012</strain>
    </source>
</reference>
<dbReference type="SUPFAM" id="SSF54637">
    <property type="entry name" value="Thioesterase/thiol ester dehydrase-isomerase"/>
    <property type="match status" value="1"/>
</dbReference>
<keyword evidence="4" id="KW-1185">Reference proteome</keyword>
<dbReference type="Pfam" id="PF13279">
    <property type="entry name" value="4HBT_2"/>
    <property type="match status" value="1"/>
</dbReference>